<dbReference type="Proteomes" id="UP001597045">
    <property type="component" value="Unassembled WGS sequence"/>
</dbReference>
<comment type="caution">
    <text evidence="2">The sequence shown here is derived from an EMBL/GenBank/DDBJ whole genome shotgun (WGS) entry which is preliminary data.</text>
</comment>
<evidence type="ECO:0000256" key="1">
    <source>
        <dbReference type="SAM" id="Phobius"/>
    </source>
</evidence>
<sequence>AADASGLMTTTLQFGQVVGVATLGSVFLSLAGTHSSASAFAIAFVAMAVLMLAGFFATIRR</sequence>
<evidence type="ECO:0000313" key="3">
    <source>
        <dbReference type="Proteomes" id="UP001597045"/>
    </source>
</evidence>
<gene>
    <name evidence="2" type="ORF">ACFQ1S_43190</name>
</gene>
<organism evidence="2 3">
    <name type="scientific">Kibdelosporangium lantanae</name>
    <dbReference type="NCBI Taxonomy" id="1497396"/>
    <lineage>
        <taxon>Bacteria</taxon>
        <taxon>Bacillati</taxon>
        <taxon>Actinomycetota</taxon>
        <taxon>Actinomycetes</taxon>
        <taxon>Pseudonocardiales</taxon>
        <taxon>Pseudonocardiaceae</taxon>
        <taxon>Kibdelosporangium</taxon>
    </lineage>
</organism>
<keyword evidence="1" id="KW-1133">Transmembrane helix</keyword>
<protein>
    <submittedName>
        <fullName evidence="2">MFS transporter</fullName>
    </submittedName>
</protein>
<evidence type="ECO:0000313" key="2">
    <source>
        <dbReference type="EMBL" id="MFD1051891.1"/>
    </source>
</evidence>
<accession>A0ABW3MMX8</accession>
<feature type="transmembrane region" description="Helical" evidence="1">
    <location>
        <begin position="37"/>
        <end position="59"/>
    </location>
</feature>
<name>A0ABW3MMX8_9PSEU</name>
<keyword evidence="3" id="KW-1185">Reference proteome</keyword>
<feature type="non-terminal residue" evidence="2">
    <location>
        <position position="1"/>
    </location>
</feature>
<keyword evidence="1" id="KW-0472">Membrane</keyword>
<reference evidence="3" key="1">
    <citation type="journal article" date="2019" name="Int. J. Syst. Evol. Microbiol.">
        <title>The Global Catalogue of Microorganisms (GCM) 10K type strain sequencing project: providing services to taxonomists for standard genome sequencing and annotation.</title>
        <authorList>
            <consortium name="The Broad Institute Genomics Platform"/>
            <consortium name="The Broad Institute Genome Sequencing Center for Infectious Disease"/>
            <person name="Wu L."/>
            <person name="Ma J."/>
        </authorList>
    </citation>
    <scope>NUCLEOTIDE SEQUENCE [LARGE SCALE GENOMIC DNA]</scope>
    <source>
        <strain evidence="3">JCM 31486</strain>
    </source>
</reference>
<proteinExistence type="predicted"/>
<keyword evidence="1" id="KW-0812">Transmembrane</keyword>
<dbReference type="EMBL" id="JBHTIS010003953">
    <property type="protein sequence ID" value="MFD1051891.1"/>
    <property type="molecule type" value="Genomic_DNA"/>
</dbReference>
<feature type="transmembrane region" description="Helical" evidence="1">
    <location>
        <begin position="12"/>
        <end position="31"/>
    </location>
</feature>